<accession>A0ABN3XXJ8</accession>
<comment type="caution">
    <text evidence="2">The sequence shown here is derived from an EMBL/GenBank/DDBJ whole genome shotgun (WGS) entry which is preliminary data.</text>
</comment>
<dbReference type="Proteomes" id="UP001499930">
    <property type="component" value="Unassembled WGS sequence"/>
</dbReference>
<proteinExistence type="predicted"/>
<evidence type="ECO:0000313" key="2">
    <source>
        <dbReference type="EMBL" id="GAA3006545.1"/>
    </source>
</evidence>
<sequence>MKQTNQSRGRESCAPQATFTREGRARADGPGPHAGAPGSGPSRRAAGGTR</sequence>
<name>A0ABN3XXJ8_9ACTN</name>
<feature type="compositionally biased region" description="Low complexity" evidence="1">
    <location>
        <begin position="28"/>
        <end position="43"/>
    </location>
</feature>
<dbReference type="EMBL" id="BAAAWD010000007">
    <property type="protein sequence ID" value="GAA3006545.1"/>
    <property type="molecule type" value="Genomic_DNA"/>
</dbReference>
<gene>
    <name evidence="2" type="ORF">GCM10017559_30530</name>
</gene>
<evidence type="ECO:0000313" key="3">
    <source>
        <dbReference type="Proteomes" id="UP001499930"/>
    </source>
</evidence>
<reference evidence="2 3" key="1">
    <citation type="journal article" date="2019" name="Int. J. Syst. Evol. Microbiol.">
        <title>The Global Catalogue of Microorganisms (GCM) 10K type strain sequencing project: providing services to taxonomists for standard genome sequencing and annotation.</title>
        <authorList>
            <consortium name="The Broad Institute Genomics Platform"/>
            <consortium name="The Broad Institute Genome Sequencing Center for Infectious Disease"/>
            <person name="Wu L."/>
            <person name="Ma J."/>
        </authorList>
    </citation>
    <scope>NUCLEOTIDE SEQUENCE [LARGE SCALE GENOMIC DNA]</scope>
    <source>
        <strain evidence="2 3">JCM 3106</strain>
    </source>
</reference>
<feature type="region of interest" description="Disordered" evidence="1">
    <location>
        <begin position="1"/>
        <end position="50"/>
    </location>
</feature>
<protein>
    <submittedName>
        <fullName evidence="2">Uncharacterized protein</fullName>
    </submittedName>
</protein>
<keyword evidence="3" id="KW-1185">Reference proteome</keyword>
<evidence type="ECO:0000256" key="1">
    <source>
        <dbReference type="SAM" id="MobiDB-lite"/>
    </source>
</evidence>
<organism evidence="2 3">
    <name type="scientific">Streptosporangium longisporum</name>
    <dbReference type="NCBI Taxonomy" id="46187"/>
    <lineage>
        <taxon>Bacteria</taxon>
        <taxon>Bacillati</taxon>
        <taxon>Actinomycetota</taxon>
        <taxon>Actinomycetes</taxon>
        <taxon>Streptosporangiales</taxon>
        <taxon>Streptosporangiaceae</taxon>
        <taxon>Streptosporangium</taxon>
    </lineage>
</organism>